<dbReference type="Pfam" id="PF00098">
    <property type="entry name" value="zf-CCHC"/>
    <property type="match status" value="1"/>
</dbReference>
<reference evidence="4 5" key="1">
    <citation type="journal article" date="2019" name="Sci. Rep.">
        <title>Orb-weaving spider Araneus ventricosus genome elucidates the spidroin gene catalogue.</title>
        <authorList>
            <person name="Kono N."/>
            <person name="Nakamura H."/>
            <person name="Ohtoshi R."/>
            <person name="Moran D.A.P."/>
            <person name="Shinohara A."/>
            <person name="Yoshida Y."/>
            <person name="Fujiwara M."/>
            <person name="Mori M."/>
            <person name="Tomita M."/>
            <person name="Arakawa K."/>
        </authorList>
    </citation>
    <scope>NUCLEOTIDE SEQUENCE [LARGE SCALE GENOMIC DNA]</scope>
</reference>
<accession>A0A4Y2HJP2</accession>
<proteinExistence type="predicted"/>
<dbReference type="PROSITE" id="PS50158">
    <property type="entry name" value="ZF_CCHC"/>
    <property type="match status" value="3"/>
</dbReference>
<dbReference type="InterPro" id="IPR050951">
    <property type="entry name" value="Retrovirus_Pol_polyprotein"/>
</dbReference>
<evidence type="ECO:0000259" key="3">
    <source>
        <dbReference type="PROSITE" id="PS50158"/>
    </source>
</evidence>
<dbReference type="PANTHER" id="PTHR37984:SF15">
    <property type="entry name" value="INTEGRASE CATALYTIC DOMAIN-CONTAINING PROTEIN"/>
    <property type="match status" value="1"/>
</dbReference>
<dbReference type="EMBL" id="BGPR01001986">
    <property type="protein sequence ID" value="GBM65614.1"/>
    <property type="molecule type" value="Genomic_DNA"/>
</dbReference>
<dbReference type="Gene3D" id="1.10.340.70">
    <property type="match status" value="1"/>
</dbReference>
<dbReference type="PANTHER" id="PTHR37984">
    <property type="entry name" value="PROTEIN CBG26694"/>
    <property type="match status" value="1"/>
</dbReference>
<dbReference type="Pfam" id="PF17921">
    <property type="entry name" value="Integrase_H2C2"/>
    <property type="match status" value="1"/>
</dbReference>
<dbReference type="InterPro" id="IPR001878">
    <property type="entry name" value="Znf_CCHC"/>
</dbReference>
<dbReference type="SMART" id="SM00343">
    <property type="entry name" value="ZnF_C2HC"/>
    <property type="match status" value="3"/>
</dbReference>
<evidence type="ECO:0000313" key="5">
    <source>
        <dbReference type="Proteomes" id="UP000499080"/>
    </source>
</evidence>
<dbReference type="GO" id="GO:0003964">
    <property type="term" value="F:RNA-directed DNA polymerase activity"/>
    <property type="evidence" value="ECO:0007669"/>
    <property type="project" value="UniProtKB-EC"/>
</dbReference>
<feature type="domain" description="CCHC-type" evidence="3">
    <location>
        <begin position="103"/>
        <end position="118"/>
    </location>
</feature>
<evidence type="ECO:0000313" key="4">
    <source>
        <dbReference type="EMBL" id="GBM65614.1"/>
    </source>
</evidence>
<dbReference type="Gene3D" id="4.10.60.10">
    <property type="entry name" value="Zinc finger, CCHC-type"/>
    <property type="match status" value="1"/>
</dbReference>
<dbReference type="SUPFAM" id="SSF57756">
    <property type="entry name" value="Retrovirus zinc finger-like domains"/>
    <property type="match status" value="1"/>
</dbReference>
<feature type="domain" description="CCHC-type" evidence="3">
    <location>
        <begin position="130"/>
        <end position="145"/>
    </location>
</feature>
<name>A0A4Y2HJP2_ARAVE</name>
<protein>
    <recommendedName>
        <fullName evidence="1">RNA-directed DNA polymerase</fullName>
        <ecNumber evidence="1">2.7.7.49</ecNumber>
    </recommendedName>
</protein>
<dbReference type="OrthoDB" id="425619at2759"/>
<keyword evidence="2" id="KW-0862">Zinc</keyword>
<evidence type="ECO:0000256" key="1">
    <source>
        <dbReference type="ARBA" id="ARBA00012493"/>
    </source>
</evidence>
<keyword evidence="2" id="KW-0479">Metal-binding</keyword>
<sequence length="306" mass="35558">MNFTDLKSALAYSMKYEASKIASKISIHARPIRIENNAGKRKVEKFESLVGALEKLLDRLAAGKKNAPRRNPNVACWRCYKKGHVQTECPSDSALRRKPNVTCWKCYKKGHVQRECPSYNASRRNPNATCWKCNKKGHLQNKCQQNTSINHHKETRLGNDKALSRRSFIQKAQLEDPDIRPILENKLTLADRPSRQEITPESPATKRYWALGDSLHLKDGVLYYKWENDDGSSCRWQLILKKSRIQEFLQETHDTASGGHFGITKTLSRIRERFYWDRLRADVQKWCRECQIAEPEKDLKQKTESK</sequence>
<feature type="domain" description="CCHC-type" evidence="3">
    <location>
        <begin position="76"/>
        <end position="91"/>
    </location>
</feature>
<keyword evidence="5" id="KW-1185">Reference proteome</keyword>
<dbReference type="GO" id="GO:0008270">
    <property type="term" value="F:zinc ion binding"/>
    <property type="evidence" value="ECO:0007669"/>
    <property type="project" value="UniProtKB-KW"/>
</dbReference>
<dbReference type="InterPro" id="IPR036875">
    <property type="entry name" value="Znf_CCHC_sf"/>
</dbReference>
<dbReference type="EC" id="2.7.7.49" evidence="1"/>
<dbReference type="Proteomes" id="UP000499080">
    <property type="component" value="Unassembled WGS sequence"/>
</dbReference>
<evidence type="ECO:0000256" key="2">
    <source>
        <dbReference type="PROSITE-ProRule" id="PRU00047"/>
    </source>
</evidence>
<dbReference type="InterPro" id="IPR041588">
    <property type="entry name" value="Integrase_H2C2"/>
</dbReference>
<dbReference type="AlphaFoldDB" id="A0A4Y2HJP2"/>
<organism evidence="4 5">
    <name type="scientific">Araneus ventricosus</name>
    <name type="common">Orbweaver spider</name>
    <name type="synonym">Epeira ventricosa</name>
    <dbReference type="NCBI Taxonomy" id="182803"/>
    <lineage>
        <taxon>Eukaryota</taxon>
        <taxon>Metazoa</taxon>
        <taxon>Ecdysozoa</taxon>
        <taxon>Arthropoda</taxon>
        <taxon>Chelicerata</taxon>
        <taxon>Arachnida</taxon>
        <taxon>Araneae</taxon>
        <taxon>Araneomorphae</taxon>
        <taxon>Entelegynae</taxon>
        <taxon>Araneoidea</taxon>
        <taxon>Araneidae</taxon>
        <taxon>Araneus</taxon>
    </lineage>
</organism>
<gene>
    <name evidence="4" type="ORF">AVEN_164721_1</name>
</gene>
<keyword evidence="2" id="KW-0863">Zinc-finger</keyword>
<dbReference type="FunFam" id="1.10.340.70:FF:000001">
    <property type="entry name" value="Retrovirus-related Pol polyprotein from transposon gypsy-like Protein"/>
    <property type="match status" value="1"/>
</dbReference>
<comment type="caution">
    <text evidence="4">The sequence shown here is derived from an EMBL/GenBank/DDBJ whole genome shotgun (WGS) entry which is preliminary data.</text>
</comment>
<dbReference type="GO" id="GO:0003676">
    <property type="term" value="F:nucleic acid binding"/>
    <property type="evidence" value="ECO:0007669"/>
    <property type="project" value="InterPro"/>
</dbReference>